<dbReference type="AlphaFoldDB" id="A0A179FKE8"/>
<organism evidence="1 2">
    <name type="scientific">Pochonia chlamydosporia 170</name>
    <dbReference type="NCBI Taxonomy" id="1380566"/>
    <lineage>
        <taxon>Eukaryota</taxon>
        <taxon>Fungi</taxon>
        <taxon>Dikarya</taxon>
        <taxon>Ascomycota</taxon>
        <taxon>Pezizomycotina</taxon>
        <taxon>Sordariomycetes</taxon>
        <taxon>Hypocreomycetidae</taxon>
        <taxon>Hypocreales</taxon>
        <taxon>Clavicipitaceae</taxon>
        <taxon>Pochonia</taxon>
    </lineage>
</organism>
<dbReference type="GeneID" id="28857726"/>
<gene>
    <name evidence="1" type="ORF">VFPPC_15979</name>
</gene>
<dbReference type="RefSeq" id="XP_018143139.1">
    <property type="nucleotide sequence ID" value="XM_018293732.1"/>
</dbReference>
<comment type="caution">
    <text evidence="1">The sequence shown here is derived from an EMBL/GenBank/DDBJ whole genome shotgun (WGS) entry which is preliminary data.</text>
</comment>
<dbReference type="EMBL" id="LSBJ02000004">
    <property type="protein sequence ID" value="OAQ66052.1"/>
    <property type="molecule type" value="Genomic_DNA"/>
</dbReference>
<keyword evidence="2" id="KW-1185">Reference proteome</keyword>
<proteinExistence type="predicted"/>
<name>A0A179FKE8_METCM</name>
<dbReference type="KEGG" id="pchm:VFPPC_15979"/>
<protein>
    <submittedName>
        <fullName evidence="1">Uncharacterized protein</fullName>
    </submittedName>
</protein>
<dbReference type="Proteomes" id="UP000078397">
    <property type="component" value="Unassembled WGS sequence"/>
</dbReference>
<evidence type="ECO:0000313" key="2">
    <source>
        <dbReference type="Proteomes" id="UP000078397"/>
    </source>
</evidence>
<accession>A0A179FKE8</accession>
<reference evidence="1 2" key="1">
    <citation type="journal article" date="2016" name="PLoS Pathog.">
        <title>Biosynthesis of antibiotic leucinostatins in bio-control fungus Purpureocillium lilacinum and their inhibition on phytophthora revealed by genome mining.</title>
        <authorList>
            <person name="Wang G."/>
            <person name="Liu Z."/>
            <person name="Lin R."/>
            <person name="Li E."/>
            <person name="Mao Z."/>
            <person name="Ling J."/>
            <person name="Yang Y."/>
            <person name="Yin W.B."/>
            <person name="Xie B."/>
        </authorList>
    </citation>
    <scope>NUCLEOTIDE SEQUENCE [LARGE SCALE GENOMIC DNA]</scope>
    <source>
        <strain evidence="1">170</strain>
    </source>
</reference>
<evidence type="ECO:0000313" key="1">
    <source>
        <dbReference type="EMBL" id="OAQ66052.1"/>
    </source>
</evidence>
<sequence length="139" mass="15037">MLTLSIGRATVGTEASRSEACSLDDYYCSEIQCLAGNFATRLLSLPCLLVWLLFPDLGTHVGLSVLSQQKLNGNPPGRGGNRVHLLLKQSLPPSVIRVLDTRLVAACTYPGNVPWEPDSKWLDPVEQPDHAGHLSVSFG</sequence>